<keyword evidence="4" id="KW-1185">Reference proteome</keyword>
<dbReference type="EMBL" id="ML996579">
    <property type="protein sequence ID" value="KAF2754899.1"/>
    <property type="molecule type" value="Genomic_DNA"/>
</dbReference>
<evidence type="ECO:0000313" key="3">
    <source>
        <dbReference type="EMBL" id="KAF2754899.1"/>
    </source>
</evidence>
<dbReference type="PANTHER" id="PTHR42029:SF3">
    <property type="entry name" value="AN04G07800"/>
    <property type="match status" value="1"/>
</dbReference>
<feature type="region of interest" description="Disordered" evidence="1">
    <location>
        <begin position="320"/>
        <end position="367"/>
    </location>
</feature>
<evidence type="ECO:0000256" key="1">
    <source>
        <dbReference type="SAM" id="MobiDB-lite"/>
    </source>
</evidence>
<keyword evidence="2" id="KW-0472">Membrane</keyword>
<dbReference type="OrthoDB" id="5420247at2759"/>
<name>A0A6A6VYG1_9PEZI</name>
<gene>
    <name evidence="3" type="ORF">EJ05DRAFT_540941</name>
</gene>
<dbReference type="AlphaFoldDB" id="A0A6A6VYG1"/>
<feature type="transmembrane region" description="Helical" evidence="2">
    <location>
        <begin position="121"/>
        <end position="139"/>
    </location>
</feature>
<sequence>MPPFPLDQAVQSEGVSMEKRNDVGRPTDPDGLLLEGWAQGFLVGSLVVMSCITIANMRKGVLLHKLILLELLLGIPHGFWILFHPPIYTWWLSVSAILLNASWSLHNVIAWMKIKPFLPRWASLIFIITVVLAQPYWIVEIFANFQYFHGWGNIFLRTRPWEPLCRDPWWIFTTVALFWNIVARYELSAWDVLRISPRFVLMLSAMVVSVVFIVPDVLSVTGVLDDKMPTGINPFFKLSFVFKCLTDSVVLDDFKTALDRLRALKLGQMGSLTMDHSICEARFRDREEQRRTSRWSFGRSLAGEGLDGRRMSKMTNMHMESLQPTESGEPSSTDRGTASCGRESPVSEEIQEYNERIQRQQSPDTGYAEAIREVQRADRSSRGCFQDLMART</sequence>
<keyword evidence="2" id="KW-1133">Transmembrane helix</keyword>
<feature type="transmembrane region" description="Helical" evidence="2">
    <location>
        <begin position="169"/>
        <end position="187"/>
    </location>
</feature>
<feature type="transmembrane region" description="Helical" evidence="2">
    <location>
        <begin position="36"/>
        <end position="55"/>
    </location>
</feature>
<dbReference type="PANTHER" id="PTHR42029">
    <property type="entry name" value="AN04G07800"/>
    <property type="match status" value="1"/>
</dbReference>
<evidence type="ECO:0000313" key="4">
    <source>
        <dbReference type="Proteomes" id="UP000799437"/>
    </source>
</evidence>
<feature type="transmembrane region" description="Helical" evidence="2">
    <location>
        <begin position="62"/>
        <end position="82"/>
    </location>
</feature>
<dbReference type="RefSeq" id="XP_033597350.1">
    <property type="nucleotide sequence ID" value="XM_033749634.1"/>
</dbReference>
<feature type="compositionally biased region" description="Polar residues" evidence="1">
    <location>
        <begin position="322"/>
        <end position="336"/>
    </location>
</feature>
<reference evidence="3" key="1">
    <citation type="journal article" date="2020" name="Stud. Mycol.">
        <title>101 Dothideomycetes genomes: a test case for predicting lifestyles and emergence of pathogens.</title>
        <authorList>
            <person name="Haridas S."/>
            <person name="Albert R."/>
            <person name="Binder M."/>
            <person name="Bloem J."/>
            <person name="Labutti K."/>
            <person name="Salamov A."/>
            <person name="Andreopoulos B."/>
            <person name="Baker S."/>
            <person name="Barry K."/>
            <person name="Bills G."/>
            <person name="Bluhm B."/>
            <person name="Cannon C."/>
            <person name="Castanera R."/>
            <person name="Culley D."/>
            <person name="Daum C."/>
            <person name="Ezra D."/>
            <person name="Gonzalez J."/>
            <person name="Henrissat B."/>
            <person name="Kuo A."/>
            <person name="Liang C."/>
            <person name="Lipzen A."/>
            <person name="Lutzoni F."/>
            <person name="Magnuson J."/>
            <person name="Mondo S."/>
            <person name="Nolan M."/>
            <person name="Ohm R."/>
            <person name="Pangilinan J."/>
            <person name="Park H.-J."/>
            <person name="Ramirez L."/>
            <person name="Alfaro M."/>
            <person name="Sun H."/>
            <person name="Tritt A."/>
            <person name="Yoshinaga Y."/>
            <person name="Zwiers L.-H."/>
            <person name="Turgeon B."/>
            <person name="Goodwin S."/>
            <person name="Spatafora J."/>
            <person name="Crous P."/>
            <person name="Grigoriev I."/>
        </authorList>
    </citation>
    <scope>NUCLEOTIDE SEQUENCE</scope>
    <source>
        <strain evidence="3">CBS 121739</strain>
    </source>
</reference>
<dbReference type="Proteomes" id="UP000799437">
    <property type="component" value="Unassembled WGS sequence"/>
</dbReference>
<dbReference type="GeneID" id="54490688"/>
<feature type="transmembrane region" description="Helical" evidence="2">
    <location>
        <begin position="199"/>
        <end position="218"/>
    </location>
</feature>
<proteinExistence type="predicted"/>
<feature type="transmembrane region" description="Helical" evidence="2">
    <location>
        <begin position="88"/>
        <end position="109"/>
    </location>
</feature>
<evidence type="ECO:0000256" key="2">
    <source>
        <dbReference type="SAM" id="Phobius"/>
    </source>
</evidence>
<organism evidence="3 4">
    <name type="scientific">Pseudovirgaria hyperparasitica</name>
    <dbReference type="NCBI Taxonomy" id="470096"/>
    <lineage>
        <taxon>Eukaryota</taxon>
        <taxon>Fungi</taxon>
        <taxon>Dikarya</taxon>
        <taxon>Ascomycota</taxon>
        <taxon>Pezizomycotina</taxon>
        <taxon>Dothideomycetes</taxon>
        <taxon>Dothideomycetes incertae sedis</taxon>
        <taxon>Acrospermales</taxon>
        <taxon>Acrospermaceae</taxon>
        <taxon>Pseudovirgaria</taxon>
    </lineage>
</organism>
<accession>A0A6A6VYG1</accession>
<keyword evidence="2" id="KW-0812">Transmembrane</keyword>
<protein>
    <submittedName>
        <fullName evidence="3">Uncharacterized protein</fullName>
    </submittedName>
</protein>